<name>A0A0U1QSB5_9BACL</name>
<proteinExistence type="predicted"/>
<dbReference type="AlphaFoldDB" id="A0A0U1QSB5"/>
<keyword evidence="2" id="KW-1185">Reference proteome</keyword>
<dbReference type="OrthoDB" id="2988082at2"/>
<dbReference type="Proteomes" id="UP000035553">
    <property type="component" value="Unassembled WGS sequence"/>
</dbReference>
<comment type="caution">
    <text evidence="1">The sequence shown here is derived from an EMBL/GenBank/DDBJ whole genome shotgun (WGS) entry which is preliminary data.</text>
</comment>
<protein>
    <submittedName>
        <fullName evidence="1">Uncharacterized protein</fullName>
    </submittedName>
</protein>
<organism evidence="1 2">
    <name type="scientific">Sporolactobacillus inulinus CASD</name>
    <dbReference type="NCBI Taxonomy" id="1069536"/>
    <lineage>
        <taxon>Bacteria</taxon>
        <taxon>Bacillati</taxon>
        <taxon>Bacillota</taxon>
        <taxon>Bacilli</taxon>
        <taxon>Bacillales</taxon>
        <taxon>Sporolactobacillaceae</taxon>
        <taxon>Sporolactobacillus</taxon>
    </lineage>
</organism>
<sequence>MNRKELSEDFALLSITIGKVMAAIGQTPIKTLDRETQDQLILLGSIIQVGAGAALIDLASNNPSKQLGLALTVIGYGSFVLQFIRDEDDDRILLKRAISSNLKEVLASFVVATDPIFWRKMYRIIGTLLVCIGNSIQVMGRNRLLTKGEDYTLFDHLVTFGTWMEAGGSAILTLGTIDETL</sequence>
<accession>A0A0U1QSB5</accession>
<dbReference type="Pfam" id="PF22116">
    <property type="entry name" value="DUF6944"/>
    <property type="match status" value="1"/>
</dbReference>
<dbReference type="RefSeq" id="WP_010025391.1">
    <property type="nucleotide sequence ID" value="NZ_AFVQ02000018.1"/>
</dbReference>
<reference evidence="1 2" key="1">
    <citation type="journal article" date="2011" name="J. Bacteriol.">
        <title>Draft genome sequence of Sporolactobacillus inulinus strain CASD, an efficient D-lactic acid-producing bacterium with high-concentration lactate tolerance capability.</title>
        <authorList>
            <person name="Yu B."/>
            <person name="Su F."/>
            <person name="Wang L."/>
            <person name="Xu K."/>
            <person name="Zhao B."/>
            <person name="Xu P."/>
        </authorList>
    </citation>
    <scope>NUCLEOTIDE SEQUENCE [LARGE SCALE GENOMIC DNA]</scope>
    <source>
        <strain evidence="1 2">CASD</strain>
    </source>
</reference>
<gene>
    <name evidence="1" type="ORF">SINU_01480</name>
</gene>
<evidence type="ECO:0000313" key="2">
    <source>
        <dbReference type="Proteomes" id="UP000035553"/>
    </source>
</evidence>
<dbReference type="InterPro" id="IPR054224">
    <property type="entry name" value="DUF6944"/>
</dbReference>
<dbReference type="EMBL" id="AFVQ02000018">
    <property type="protein sequence ID" value="KLI03679.1"/>
    <property type="molecule type" value="Genomic_DNA"/>
</dbReference>
<evidence type="ECO:0000313" key="1">
    <source>
        <dbReference type="EMBL" id="KLI03679.1"/>
    </source>
</evidence>